<name>A0A9P8W368_9HYPO</name>
<comment type="caution">
    <text evidence="2">The sequence shown here is derived from an EMBL/GenBank/DDBJ whole genome shotgun (WGS) entry which is preliminary data.</text>
</comment>
<dbReference type="EMBL" id="JAGPYM010000016">
    <property type="protein sequence ID" value="KAH6886393.1"/>
    <property type="molecule type" value="Genomic_DNA"/>
</dbReference>
<accession>A0A9P8W368</accession>
<reference evidence="2 3" key="1">
    <citation type="journal article" date="2021" name="Nat. Commun.">
        <title>Genetic determinants of endophytism in the Arabidopsis root mycobiome.</title>
        <authorList>
            <person name="Mesny F."/>
            <person name="Miyauchi S."/>
            <person name="Thiergart T."/>
            <person name="Pickel B."/>
            <person name="Atanasova L."/>
            <person name="Karlsson M."/>
            <person name="Huettel B."/>
            <person name="Barry K.W."/>
            <person name="Haridas S."/>
            <person name="Chen C."/>
            <person name="Bauer D."/>
            <person name="Andreopoulos W."/>
            <person name="Pangilinan J."/>
            <person name="LaButti K."/>
            <person name="Riley R."/>
            <person name="Lipzen A."/>
            <person name="Clum A."/>
            <person name="Drula E."/>
            <person name="Henrissat B."/>
            <person name="Kohler A."/>
            <person name="Grigoriev I.V."/>
            <person name="Martin F.M."/>
            <person name="Hacquard S."/>
        </authorList>
    </citation>
    <scope>NUCLEOTIDE SEQUENCE [LARGE SCALE GENOMIC DNA]</scope>
    <source>
        <strain evidence="2 3">MPI-CAGE-CH-0241</strain>
    </source>
</reference>
<feature type="signal peptide" evidence="1">
    <location>
        <begin position="1"/>
        <end position="19"/>
    </location>
</feature>
<evidence type="ECO:0000313" key="2">
    <source>
        <dbReference type="EMBL" id="KAH6886393.1"/>
    </source>
</evidence>
<protein>
    <submittedName>
        <fullName evidence="2">Uncharacterized protein</fullName>
    </submittedName>
</protein>
<keyword evidence="1" id="KW-0732">Signal</keyword>
<feature type="chain" id="PRO_5040466968" evidence="1">
    <location>
        <begin position="20"/>
        <end position="75"/>
    </location>
</feature>
<dbReference type="PROSITE" id="PS51257">
    <property type="entry name" value="PROKAR_LIPOPROTEIN"/>
    <property type="match status" value="1"/>
</dbReference>
<sequence>MGWCRFLVFSQFSLIGCHTYTRSSNSDATADGSRELEARSKATIHIGFPNETMESSALEDTIEYFAHDRLLFLGL</sequence>
<organism evidence="2 3">
    <name type="scientific">Thelonectria olida</name>
    <dbReference type="NCBI Taxonomy" id="1576542"/>
    <lineage>
        <taxon>Eukaryota</taxon>
        <taxon>Fungi</taxon>
        <taxon>Dikarya</taxon>
        <taxon>Ascomycota</taxon>
        <taxon>Pezizomycotina</taxon>
        <taxon>Sordariomycetes</taxon>
        <taxon>Hypocreomycetidae</taxon>
        <taxon>Hypocreales</taxon>
        <taxon>Nectriaceae</taxon>
        <taxon>Thelonectria</taxon>
    </lineage>
</organism>
<evidence type="ECO:0000256" key="1">
    <source>
        <dbReference type="SAM" id="SignalP"/>
    </source>
</evidence>
<evidence type="ECO:0000313" key="3">
    <source>
        <dbReference type="Proteomes" id="UP000777438"/>
    </source>
</evidence>
<dbReference type="Proteomes" id="UP000777438">
    <property type="component" value="Unassembled WGS sequence"/>
</dbReference>
<proteinExistence type="predicted"/>
<gene>
    <name evidence="2" type="ORF">B0T10DRAFT_80385</name>
</gene>
<dbReference type="AlphaFoldDB" id="A0A9P8W368"/>
<keyword evidence="3" id="KW-1185">Reference proteome</keyword>